<comment type="caution">
    <text evidence="1">The sequence shown here is derived from an EMBL/GenBank/DDBJ whole genome shotgun (WGS) entry which is preliminary data.</text>
</comment>
<dbReference type="RefSeq" id="WP_147048669.1">
    <property type="nucleotide sequence ID" value="NZ_BJZV01000034.1"/>
</dbReference>
<proteinExistence type="predicted"/>
<reference evidence="1 2" key="1">
    <citation type="submission" date="2019-07" db="EMBL/GenBank/DDBJ databases">
        <title>Whole genome shotgun sequence of Methylobacterium gnaphalii NBRC 107716.</title>
        <authorList>
            <person name="Hosoyama A."/>
            <person name="Uohara A."/>
            <person name="Ohji S."/>
            <person name="Ichikawa N."/>
        </authorList>
    </citation>
    <scope>NUCLEOTIDE SEQUENCE [LARGE SCALE GENOMIC DNA]</scope>
    <source>
        <strain evidence="1 2">NBRC 107716</strain>
    </source>
</reference>
<dbReference type="InterPro" id="IPR045677">
    <property type="entry name" value="DUF6197"/>
</dbReference>
<keyword evidence="2" id="KW-1185">Reference proteome</keyword>
<protein>
    <submittedName>
        <fullName evidence="1">Uncharacterized protein</fullName>
    </submittedName>
</protein>
<dbReference type="Proteomes" id="UP000321750">
    <property type="component" value="Unassembled WGS sequence"/>
</dbReference>
<name>A0A512JQR7_9HYPH</name>
<accession>A0A512JQR7</accession>
<dbReference type="Pfam" id="PF19698">
    <property type="entry name" value="DUF6197"/>
    <property type="match status" value="1"/>
</dbReference>
<evidence type="ECO:0000313" key="1">
    <source>
        <dbReference type="EMBL" id="GEP12282.1"/>
    </source>
</evidence>
<gene>
    <name evidence="1" type="ORF">MGN01_41270</name>
</gene>
<evidence type="ECO:0000313" key="2">
    <source>
        <dbReference type="Proteomes" id="UP000321750"/>
    </source>
</evidence>
<sequence length="108" mass="12177">MGAPLTPPITVLREARALISSPEKWCRGSQALDDRGNWVQGYHWKAVRWSAFGAIERIDCMSITWPLACLGDAARELFDRHASEVNDQLKHADVLRMFDRAIELVEAA</sequence>
<organism evidence="1 2">
    <name type="scientific">Methylobacterium gnaphalii</name>
    <dbReference type="NCBI Taxonomy" id="1010610"/>
    <lineage>
        <taxon>Bacteria</taxon>
        <taxon>Pseudomonadati</taxon>
        <taxon>Pseudomonadota</taxon>
        <taxon>Alphaproteobacteria</taxon>
        <taxon>Hyphomicrobiales</taxon>
        <taxon>Methylobacteriaceae</taxon>
        <taxon>Methylobacterium</taxon>
    </lineage>
</organism>
<dbReference type="AlphaFoldDB" id="A0A512JQR7"/>
<dbReference type="EMBL" id="BJZV01000034">
    <property type="protein sequence ID" value="GEP12282.1"/>
    <property type="molecule type" value="Genomic_DNA"/>
</dbReference>